<reference evidence="14" key="2">
    <citation type="submission" date="2025-09" db="UniProtKB">
        <authorList>
            <consortium name="Ensembl"/>
        </authorList>
    </citation>
    <scope>IDENTIFICATION</scope>
</reference>
<keyword evidence="7" id="KW-0540">Nuclease</keyword>
<dbReference type="GO" id="GO:0004518">
    <property type="term" value="F:nuclease activity"/>
    <property type="evidence" value="ECO:0007669"/>
    <property type="project" value="UniProtKB-KW"/>
</dbReference>
<dbReference type="AlphaFoldDB" id="A0A3B3RML5"/>
<comment type="function">
    <text evidence="12">Transposase-derived protein that may have nuclease activity. Does not have transposase activity.</text>
</comment>
<comment type="cofactor">
    <cofactor evidence="1">
        <name>a divalent metal cation</name>
        <dbReference type="ChEBI" id="CHEBI:60240"/>
    </cofactor>
</comment>
<evidence type="ECO:0000256" key="7">
    <source>
        <dbReference type="ARBA" id="ARBA00022722"/>
    </source>
</evidence>
<keyword evidence="15" id="KW-1185">Reference proteome</keyword>
<dbReference type="Proteomes" id="UP000261540">
    <property type="component" value="Unplaced"/>
</dbReference>
<keyword evidence="8" id="KW-0479">Metal-binding</keyword>
<evidence type="ECO:0000256" key="2">
    <source>
        <dbReference type="ARBA" id="ARBA00004123"/>
    </source>
</evidence>
<evidence type="ECO:0000256" key="5">
    <source>
        <dbReference type="ARBA" id="ARBA00015519"/>
    </source>
</evidence>
<dbReference type="PRINTS" id="PR02086">
    <property type="entry name" value="PUTNUCHARBI1"/>
</dbReference>
<evidence type="ECO:0000313" key="14">
    <source>
        <dbReference type="Ensembl" id="ENSPKIP00000019533.1"/>
    </source>
</evidence>
<dbReference type="GO" id="GO:0005737">
    <property type="term" value="C:cytoplasm"/>
    <property type="evidence" value="ECO:0007669"/>
    <property type="project" value="UniProtKB-SubCell"/>
</dbReference>
<dbReference type="OrthoDB" id="9946389at2759"/>
<organism evidence="14 15">
    <name type="scientific">Paramormyrops kingsleyae</name>
    <dbReference type="NCBI Taxonomy" id="1676925"/>
    <lineage>
        <taxon>Eukaryota</taxon>
        <taxon>Metazoa</taxon>
        <taxon>Chordata</taxon>
        <taxon>Craniata</taxon>
        <taxon>Vertebrata</taxon>
        <taxon>Euteleostomi</taxon>
        <taxon>Actinopterygii</taxon>
        <taxon>Neopterygii</taxon>
        <taxon>Teleostei</taxon>
        <taxon>Osteoglossocephala</taxon>
        <taxon>Osteoglossomorpha</taxon>
        <taxon>Osteoglossiformes</taxon>
        <taxon>Mormyridae</taxon>
        <taxon>Paramormyrops</taxon>
    </lineage>
</organism>
<comment type="similarity">
    <text evidence="4">Belongs to the HARBI1 family.</text>
</comment>
<dbReference type="KEGG" id="pki:111850780"/>
<evidence type="ECO:0000313" key="15">
    <source>
        <dbReference type="Proteomes" id="UP000261540"/>
    </source>
</evidence>
<evidence type="ECO:0000259" key="13">
    <source>
        <dbReference type="Pfam" id="PF13359"/>
    </source>
</evidence>
<dbReference type="PANTHER" id="PTHR22930">
    <property type="match status" value="1"/>
</dbReference>
<proteinExistence type="inferred from homology"/>
<evidence type="ECO:0000256" key="9">
    <source>
        <dbReference type="ARBA" id="ARBA00022801"/>
    </source>
</evidence>
<dbReference type="GeneTree" id="ENSGT00940000154348"/>
<reference evidence="14" key="1">
    <citation type="submission" date="2025-08" db="UniProtKB">
        <authorList>
            <consortium name="Ensembl"/>
        </authorList>
    </citation>
    <scope>IDENTIFICATION</scope>
</reference>
<evidence type="ECO:0000256" key="4">
    <source>
        <dbReference type="ARBA" id="ARBA00006958"/>
    </source>
</evidence>
<dbReference type="InterPro" id="IPR045249">
    <property type="entry name" value="HARBI1-like"/>
</dbReference>
<evidence type="ECO:0000256" key="1">
    <source>
        <dbReference type="ARBA" id="ARBA00001968"/>
    </source>
</evidence>
<evidence type="ECO:0000256" key="10">
    <source>
        <dbReference type="ARBA" id="ARBA00023242"/>
    </source>
</evidence>
<accession>A0A3B3RML5</accession>
<dbReference type="GO" id="GO:0016787">
    <property type="term" value="F:hydrolase activity"/>
    <property type="evidence" value="ECO:0007669"/>
    <property type="project" value="UniProtKB-KW"/>
</dbReference>
<feature type="domain" description="DDE Tnp4" evidence="13">
    <location>
        <begin position="145"/>
        <end position="297"/>
    </location>
</feature>
<dbReference type="GO" id="GO:0046872">
    <property type="term" value="F:metal ion binding"/>
    <property type="evidence" value="ECO:0007669"/>
    <property type="project" value="UniProtKB-KW"/>
</dbReference>
<evidence type="ECO:0000256" key="6">
    <source>
        <dbReference type="ARBA" id="ARBA00022490"/>
    </source>
</evidence>
<dbReference type="Pfam" id="PF13359">
    <property type="entry name" value="DDE_Tnp_4"/>
    <property type="match status" value="1"/>
</dbReference>
<dbReference type="Ensembl" id="ENSPKIT00000000129.1">
    <property type="protein sequence ID" value="ENSPKIP00000019533.1"/>
    <property type="gene ID" value="ENSPKIG00000004664.1"/>
</dbReference>
<protein>
    <recommendedName>
        <fullName evidence="5">Putative nuclease HARBI1</fullName>
    </recommendedName>
    <alternativeName>
        <fullName evidence="11">Harbinger transposase-derived nuclease</fullName>
    </alternativeName>
</protein>
<keyword evidence="6" id="KW-0963">Cytoplasm</keyword>
<comment type="subcellular location">
    <subcellularLocation>
        <location evidence="3">Cytoplasm</location>
    </subcellularLocation>
    <subcellularLocation>
        <location evidence="2">Nucleus</location>
    </subcellularLocation>
</comment>
<evidence type="ECO:0000256" key="8">
    <source>
        <dbReference type="ARBA" id="ARBA00022723"/>
    </source>
</evidence>
<dbReference type="STRING" id="1676925.ENSPKIP00000019533"/>
<dbReference type="GO" id="GO:0005634">
    <property type="term" value="C:nucleus"/>
    <property type="evidence" value="ECO:0007669"/>
    <property type="project" value="UniProtKB-SubCell"/>
</dbReference>
<evidence type="ECO:0000256" key="3">
    <source>
        <dbReference type="ARBA" id="ARBA00004496"/>
    </source>
</evidence>
<dbReference type="InterPro" id="IPR026103">
    <property type="entry name" value="HARBI1_animal"/>
</dbReference>
<evidence type="ECO:0000256" key="11">
    <source>
        <dbReference type="ARBA" id="ARBA00030126"/>
    </source>
</evidence>
<sequence length="351" mass="39276">MEYLIGQRIGRRWRQRVHRPRTTYLSLSEEECRCKLRLTRQAVTDICNLLADELETNACCPYALPVAVKVTAALHFFASGSFQHPLSSVGGISQSAVSAAIHAVTSGLVRHANDYIKFPMTPASQERGKQDFWANFGFPGVLGAIDCMHVQLRAPSESALIYVNRKGTHSINIQVICDATCKVTHVFANYPGSSHDSYILANSAIPALFQRDSPPEGWLLGDNGYPLKTWLITPYIMPTTVREISFNRKHTETHAIIERTFGLLKMRFRCLDKSGGALQYSPQKVAAVFVACCVLHNIAMRYGCLLDINEDTLQEFRRRDAELHVPMSVNPNTPAAARARRDQLAEELHHL</sequence>
<evidence type="ECO:0000256" key="12">
    <source>
        <dbReference type="ARBA" id="ARBA00045850"/>
    </source>
</evidence>
<dbReference type="PANTHER" id="PTHR22930:SF267">
    <property type="entry name" value="NUCLEASE HARBI1-RELATED"/>
    <property type="match status" value="1"/>
</dbReference>
<keyword evidence="10" id="KW-0539">Nucleus</keyword>
<name>A0A3B3RML5_9TELE</name>
<dbReference type="InterPro" id="IPR027806">
    <property type="entry name" value="HARBI1_dom"/>
</dbReference>
<keyword evidence="9" id="KW-0378">Hydrolase</keyword>